<evidence type="ECO:0000259" key="2">
    <source>
        <dbReference type="PROSITE" id="PS50879"/>
    </source>
</evidence>
<dbReference type="EMBL" id="CACRSJ010000110">
    <property type="protein sequence ID" value="VYS68370.1"/>
    <property type="molecule type" value="Genomic_DNA"/>
</dbReference>
<dbReference type="InterPro" id="IPR053151">
    <property type="entry name" value="RNase_H-like"/>
</dbReference>
<dbReference type="Pfam" id="PF13456">
    <property type="entry name" value="RVT_3"/>
    <property type="match status" value="1"/>
</dbReference>
<dbReference type="InterPro" id="IPR012337">
    <property type="entry name" value="RNaseH-like_sf"/>
</dbReference>
<dbReference type="AlphaFoldDB" id="A0A654G5G8"/>
<keyword evidence="1" id="KW-0472">Membrane</keyword>
<feature type="domain" description="RNase H type-1" evidence="2">
    <location>
        <begin position="1"/>
        <end position="111"/>
    </location>
</feature>
<feature type="transmembrane region" description="Helical" evidence="1">
    <location>
        <begin position="33"/>
        <end position="54"/>
    </location>
</feature>
<dbReference type="InterPro" id="IPR002156">
    <property type="entry name" value="RNaseH_domain"/>
</dbReference>
<keyword evidence="1" id="KW-0812">Transmembrane</keyword>
<dbReference type="PANTHER" id="PTHR47723">
    <property type="entry name" value="OS05G0353850 PROTEIN"/>
    <property type="match status" value="1"/>
</dbReference>
<reference evidence="3 4" key="1">
    <citation type="submission" date="2019-11" db="EMBL/GenBank/DDBJ databases">
        <authorList>
            <person name="Jiao W.-B."/>
            <person name="Schneeberger K."/>
        </authorList>
    </citation>
    <scope>NUCLEOTIDE SEQUENCE [LARGE SCALE GENOMIC DNA]</scope>
    <source>
        <strain evidence="4">cv. An-1</strain>
    </source>
</reference>
<dbReference type="InterPro" id="IPR036397">
    <property type="entry name" value="RNaseH_sf"/>
</dbReference>
<dbReference type="PROSITE" id="PS50879">
    <property type="entry name" value="RNASE_H_1"/>
    <property type="match status" value="1"/>
</dbReference>
<dbReference type="CDD" id="cd06222">
    <property type="entry name" value="RNase_H_like"/>
    <property type="match status" value="1"/>
</dbReference>
<name>A0A654G5G8_ARATH</name>
<evidence type="ECO:0000313" key="3">
    <source>
        <dbReference type="EMBL" id="VYS68370.1"/>
    </source>
</evidence>
<dbReference type="GO" id="GO:0003676">
    <property type="term" value="F:nucleic acid binding"/>
    <property type="evidence" value="ECO:0007669"/>
    <property type="project" value="InterPro"/>
</dbReference>
<gene>
    <name evidence="3" type="ORF">AN1_LOCUS23763</name>
</gene>
<dbReference type="Gene3D" id="3.30.420.10">
    <property type="entry name" value="Ribonuclease H-like superfamily/Ribonuclease H"/>
    <property type="match status" value="1"/>
</dbReference>
<evidence type="ECO:0000256" key="1">
    <source>
        <dbReference type="SAM" id="Phobius"/>
    </source>
</evidence>
<evidence type="ECO:0000313" key="4">
    <source>
        <dbReference type="Proteomes" id="UP000426265"/>
    </source>
</evidence>
<keyword evidence="1" id="KW-1133">Transmembrane helix</keyword>
<accession>A0A654G5G8</accession>
<protein>
    <recommendedName>
        <fullName evidence="2">RNase H type-1 domain-containing protein</fullName>
    </recommendedName>
</protein>
<organism evidence="3 4">
    <name type="scientific">Arabidopsis thaliana</name>
    <name type="common">Mouse-ear cress</name>
    <dbReference type="NCBI Taxonomy" id="3702"/>
    <lineage>
        <taxon>Eukaryota</taxon>
        <taxon>Viridiplantae</taxon>
        <taxon>Streptophyta</taxon>
        <taxon>Embryophyta</taxon>
        <taxon>Tracheophyta</taxon>
        <taxon>Spermatophyta</taxon>
        <taxon>Magnoliopsida</taxon>
        <taxon>eudicotyledons</taxon>
        <taxon>Gunneridae</taxon>
        <taxon>Pentapetalae</taxon>
        <taxon>rosids</taxon>
        <taxon>malvids</taxon>
        <taxon>Brassicales</taxon>
        <taxon>Brassicaceae</taxon>
        <taxon>Camelineae</taxon>
        <taxon>Arabidopsis</taxon>
    </lineage>
</organism>
<dbReference type="PANTHER" id="PTHR47723:SF13">
    <property type="entry name" value="PUTATIVE-RELATED"/>
    <property type="match status" value="1"/>
</dbReference>
<proteinExistence type="predicted"/>
<dbReference type="SUPFAM" id="SSF53098">
    <property type="entry name" value="Ribonuclease H-like"/>
    <property type="match status" value="1"/>
</dbReference>
<dbReference type="GO" id="GO:0004523">
    <property type="term" value="F:RNA-DNA hybrid ribonuclease activity"/>
    <property type="evidence" value="ECO:0007669"/>
    <property type="project" value="InterPro"/>
</dbReference>
<dbReference type="Proteomes" id="UP000426265">
    <property type="component" value="Unassembled WGS sequence"/>
</dbReference>
<dbReference type="InterPro" id="IPR044730">
    <property type="entry name" value="RNase_H-like_dom_plant"/>
</dbReference>
<sequence length="111" mass="12343">MKLNTDGASRGNPGLATVGGVVRDGQGRWCGGFALNIGVCSASLAELWGVYYGLNIAWERRFRRVELEVDSELVVVFLTRGISDTHPLSFLVRLCHDFLSRDWLVCVTHVY</sequence>